<organism evidence="1 2">
    <name type="scientific">Sphaerodactylus townsendi</name>
    <dbReference type="NCBI Taxonomy" id="933632"/>
    <lineage>
        <taxon>Eukaryota</taxon>
        <taxon>Metazoa</taxon>
        <taxon>Chordata</taxon>
        <taxon>Craniata</taxon>
        <taxon>Vertebrata</taxon>
        <taxon>Euteleostomi</taxon>
        <taxon>Lepidosauria</taxon>
        <taxon>Squamata</taxon>
        <taxon>Bifurcata</taxon>
        <taxon>Gekkota</taxon>
        <taxon>Sphaerodactylidae</taxon>
        <taxon>Sphaerodactylus</taxon>
    </lineage>
</organism>
<name>A0ACB8FSA1_9SAUR</name>
<sequence length="118" mass="13338">MKFVCNLRRLKIIRDFIEVAHGLNHLCQYEIEYYNTTSTDICQEHVIISYNLTSAISAILLAVTVLEFLITITTACFGCASLCRNDYSEMTVVVFQKTEEGITPASALPRHMNEDVEA</sequence>
<keyword evidence="2" id="KW-1185">Reference proteome</keyword>
<proteinExistence type="predicted"/>
<comment type="caution">
    <text evidence="1">The sequence shown here is derived from an EMBL/GenBank/DDBJ whole genome shotgun (WGS) entry which is preliminary data.</text>
</comment>
<protein>
    <submittedName>
        <fullName evidence="1">Uncharacterized protein</fullName>
    </submittedName>
</protein>
<evidence type="ECO:0000313" key="2">
    <source>
        <dbReference type="Proteomes" id="UP000827872"/>
    </source>
</evidence>
<reference evidence="1" key="1">
    <citation type="submission" date="2021-08" db="EMBL/GenBank/DDBJ databases">
        <title>The first chromosome-level gecko genome reveals the dynamic sex chromosomes of Neotropical dwarf geckos (Sphaerodactylidae: Sphaerodactylus).</title>
        <authorList>
            <person name="Pinto B.J."/>
            <person name="Keating S.E."/>
            <person name="Gamble T."/>
        </authorList>
    </citation>
    <scope>NUCLEOTIDE SEQUENCE</scope>
    <source>
        <strain evidence="1">TG3544</strain>
    </source>
</reference>
<dbReference type="EMBL" id="CM037619">
    <property type="protein sequence ID" value="KAH8008147.1"/>
    <property type="molecule type" value="Genomic_DNA"/>
</dbReference>
<accession>A0ACB8FSA1</accession>
<gene>
    <name evidence="1" type="ORF">K3G42_028067</name>
</gene>
<dbReference type="Proteomes" id="UP000827872">
    <property type="component" value="Linkage Group LG06"/>
</dbReference>
<evidence type="ECO:0000313" key="1">
    <source>
        <dbReference type="EMBL" id="KAH8008147.1"/>
    </source>
</evidence>